<dbReference type="PANTHER" id="PTHR33653:SF1">
    <property type="entry name" value="RIBONUCLEASE VAPC2"/>
    <property type="match status" value="1"/>
</dbReference>
<comment type="similarity">
    <text evidence="7">Belongs to the PINc/VapC protein family.</text>
</comment>
<evidence type="ECO:0000313" key="9">
    <source>
        <dbReference type="EMBL" id="BAL57595.1"/>
    </source>
</evidence>
<reference evidence="9" key="2">
    <citation type="journal article" date="2012" name="PLoS ONE">
        <title>A Deeply Branching Thermophilic Bacterium with an Ancient Acetyl-CoA Pathway Dominates a Subsurface Ecosystem.</title>
        <authorList>
            <person name="Takami H."/>
            <person name="Noguchi H."/>
            <person name="Takaki Y."/>
            <person name="Uchiyama I."/>
            <person name="Toyoda A."/>
            <person name="Nishi S."/>
            <person name="Chee G.-J."/>
            <person name="Arai W."/>
            <person name="Nunoura T."/>
            <person name="Itoh T."/>
            <person name="Hattori M."/>
            <person name="Takai K."/>
        </authorList>
    </citation>
    <scope>NUCLEOTIDE SEQUENCE</scope>
</reference>
<evidence type="ECO:0000256" key="3">
    <source>
        <dbReference type="ARBA" id="ARBA00022722"/>
    </source>
</evidence>
<dbReference type="GO" id="GO:0016787">
    <property type="term" value="F:hydrolase activity"/>
    <property type="evidence" value="ECO:0007669"/>
    <property type="project" value="UniProtKB-KW"/>
</dbReference>
<keyword evidence="3" id="KW-0540">Nuclease</keyword>
<dbReference type="HAMAP" id="MF_00265">
    <property type="entry name" value="VapC_Nob1"/>
    <property type="match status" value="1"/>
</dbReference>
<proteinExistence type="inferred from homology"/>
<keyword evidence="6" id="KW-0460">Magnesium</keyword>
<protein>
    <submittedName>
        <fullName evidence="9">PilT domain-containing protein</fullName>
    </submittedName>
</protein>
<evidence type="ECO:0000256" key="1">
    <source>
        <dbReference type="ARBA" id="ARBA00001946"/>
    </source>
</evidence>
<accession>H5SN59</accession>
<dbReference type="EMBL" id="AP011780">
    <property type="protein sequence ID" value="BAL57595.1"/>
    <property type="molecule type" value="Genomic_DNA"/>
</dbReference>
<organism evidence="9">
    <name type="scientific">uncultured prokaryote</name>
    <dbReference type="NCBI Taxonomy" id="198431"/>
    <lineage>
        <taxon>unclassified sequences</taxon>
        <taxon>environmental samples</taxon>
    </lineage>
</organism>
<dbReference type="InterPro" id="IPR002716">
    <property type="entry name" value="PIN_dom"/>
</dbReference>
<dbReference type="SUPFAM" id="SSF88723">
    <property type="entry name" value="PIN domain-like"/>
    <property type="match status" value="1"/>
</dbReference>
<dbReference type="InterPro" id="IPR022907">
    <property type="entry name" value="VapC_family"/>
</dbReference>
<feature type="domain" description="PIN" evidence="8">
    <location>
        <begin position="3"/>
        <end position="121"/>
    </location>
</feature>
<evidence type="ECO:0000256" key="2">
    <source>
        <dbReference type="ARBA" id="ARBA00022649"/>
    </source>
</evidence>
<dbReference type="GO" id="GO:0046872">
    <property type="term" value="F:metal ion binding"/>
    <property type="evidence" value="ECO:0007669"/>
    <property type="project" value="UniProtKB-KW"/>
</dbReference>
<dbReference type="InterPro" id="IPR050556">
    <property type="entry name" value="Type_II_TA_system_RNase"/>
</dbReference>
<gene>
    <name evidence="9" type="ORF">HGMM_F51E10C07</name>
</gene>
<comment type="cofactor">
    <cofactor evidence="1">
        <name>Mg(2+)</name>
        <dbReference type="ChEBI" id="CHEBI:18420"/>
    </cofactor>
</comment>
<keyword evidence="5" id="KW-0378">Hydrolase</keyword>
<dbReference type="Pfam" id="PF01850">
    <property type="entry name" value="PIN"/>
    <property type="match status" value="1"/>
</dbReference>
<sequence length="128" mass="14354">MRVLLDTSVIVPALRGQQTLWERLQDVESAYLCVPVLAELLTGALRASNPPEAIAAVRQFASRFPPVLPCDEQTAALYAEIESHLRQQGTPIPVNDLWIAAVARQHHLLLATRDAHYERIPQLQVEVW</sequence>
<dbReference type="CDD" id="cd18753">
    <property type="entry name" value="PIN_VapC4-5_FitB-like"/>
    <property type="match status" value="1"/>
</dbReference>
<evidence type="ECO:0000256" key="7">
    <source>
        <dbReference type="ARBA" id="ARBA00038093"/>
    </source>
</evidence>
<reference evidence="9" key="1">
    <citation type="journal article" date="2005" name="Environ. Microbiol.">
        <title>Genetic and functional properties of uncultivated thermophilic crenarchaeotes from a subsurface gold mine as revealed by analysis of genome fragments.</title>
        <authorList>
            <person name="Nunoura T."/>
            <person name="Hirayama H."/>
            <person name="Takami H."/>
            <person name="Oida H."/>
            <person name="Nishi S."/>
            <person name="Shimamura S."/>
            <person name="Suzuki Y."/>
            <person name="Inagaki F."/>
            <person name="Takai K."/>
            <person name="Nealson K.H."/>
            <person name="Horikoshi K."/>
        </authorList>
    </citation>
    <scope>NUCLEOTIDE SEQUENCE</scope>
</reference>
<evidence type="ECO:0000259" key="8">
    <source>
        <dbReference type="Pfam" id="PF01850"/>
    </source>
</evidence>
<evidence type="ECO:0000256" key="6">
    <source>
        <dbReference type="ARBA" id="ARBA00022842"/>
    </source>
</evidence>
<dbReference type="PANTHER" id="PTHR33653">
    <property type="entry name" value="RIBONUCLEASE VAPC2"/>
    <property type="match status" value="1"/>
</dbReference>
<evidence type="ECO:0000256" key="5">
    <source>
        <dbReference type="ARBA" id="ARBA00022801"/>
    </source>
</evidence>
<evidence type="ECO:0000256" key="4">
    <source>
        <dbReference type="ARBA" id="ARBA00022723"/>
    </source>
</evidence>
<name>H5SN59_9ZZZZ</name>
<dbReference type="GO" id="GO:0004540">
    <property type="term" value="F:RNA nuclease activity"/>
    <property type="evidence" value="ECO:0007669"/>
    <property type="project" value="InterPro"/>
</dbReference>
<keyword evidence="2" id="KW-1277">Toxin-antitoxin system</keyword>
<dbReference type="Gene3D" id="3.40.50.1010">
    <property type="entry name" value="5'-nuclease"/>
    <property type="match status" value="1"/>
</dbReference>
<dbReference type="AlphaFoldDB" id="H5SN59"/>
<dbReference type="InterPro" id="IPR029060">
    <property type="entry name" value="PIN-like_dom_sf"/>
</dbReference>
<keyword evidence="4" id="KW-0479">Metal-binding</keyword>